<proteinExistence type="predicted"/>
<dbReference type="AlphaFoldDB" id="A0A846QJJ5"/>
<dbReference type="Proteomes" id="UP000580856">
    <property type="component" value="Unassembled WGS sequence"/>
</dbReference>
<dbReference type="EMBL" id="JAATJA010000002">
    <property type="protein sequence ID" value="NJB68398.1"/>
    <property type="molecule type" value="Genomic_DNA"/>
</dbReference>
<accession>A0A846QJJ5</accession>
<comment type="caution">
    <text evidence="1">The sequence shown here is derived from an EMBL/GenBank/DDBJ whole genome shotgun (WGS) entry which is preliminary data.</text>
</comment>
<evidence type="ECO:0000313" key="1">
    <source>
        <dbReference type="EMBL" id="NJB68398.1"/>
    </source>
</evidence>
<name>A0A846QJJ5_9BACT</name>
<keyword evidence="2" id="KW-1185">Reference proteome</keyword>
<sequence length="119" mass="13392">MICKLDRTTGLWITQHFLGRVGSGDILIGENGEKEEESKMVKYDKQEIMKTIYELQADSDGGVFVDEILQAMGLSDWELGPFSEFCAEMSREAYLVAIDGGVRYSLTREGKAQVEMLIM</sequence>
<protein>
    <submittedName>
        <fullName evidence="1">Uncharacterized protein</fullName>
    </submittedName>
</protein>
<reference evidence="1 2" key="1">
    <citation type="submission" date="2020-03" db="EMBL/GenBank/DDBJ databases">
        <title>Genomic Encyclopedia of Type Strains, Phase IV (KMG-IV): sequencing the most valuable type-strain genomes for metagenomic binning, comparative biology and taxonomic classification.</title>
        <authorList>
            <person name="Goeker M."/>
        </authorList>
    </citation>
    <scope>NUCLEOTIDE SEQUENCE [LARGE SCALE GENOMIC DNA]</scope>
    <source>
        <strain evidence="1 2">DSM 24233</strain>
    </source>
</reference>
<dbReference type="RefSeq" id="WP_167941470.1">
    <property type="nucleotide sequence ID" value="NZ_JAATJA010000002.1"/>
</dbReference>
<organism evidence="1 2">
    <name type="scientific">Desulfobaculum xiamenense</name>
    <dbReference type="NCBI Taxonomy" id="995050"/>
    <lineage>
        <taxon>Bacteria</taxon>
        <taxon>Pseudomonadati</taxon>
        <taxon>Thermodesulfobacteriota</taxon>
        <taxon>Desulfovibrionia</taxon>
        <taxon>Desulfovibrionales</taxon>
        <taxon>Desulfovibrionaceae</taxon>
        <taxon>Desulfobaculum</taxon>
    </lineage>
</organism>
<evidence type="ECO:0000313" key="2">
    <source>
        <dbReference type="Proteomes" id="UP000580856"/>
    </source>
</evidence>
<gene>
    <name evidence="1" type="ORF">GGQ74_002071</name>
</gene>